<keyword evidence="1" id="KW-1133">Transmembrane helix</keyword>
<comment type="caution">
    <text evidence="2">The sequence shown here is derived from an EMBL/GenBank/DDBJ whole genome shotgun (WGS) entry which is preliminary data.</text>
</comment>
<dbReference type="EMBL" id="LSSL01005299">
    <property type="protein sequence ID" value="OLY78921.1"/>
    <property type="molecule type" value="Genomic_DNA"/>
</dbReference>
<organism evidence="2 3">
    <name type="scientific">Smittium mucronatum</name>
    <dbReference type="NCBI Taxonomy" id="133383"/>
    <lineage>
        <taxon>Eukaryota</taxon>
        <taxon>Fungi</taxon>
        <taxon>Fungi incertae sedis</taxon>
        <taxon>Zoopagomycota</taxon>
        <taxon>Kickxellomycotina</taxon>
        <taxon>Harpellomycetes</taxon>
        <taxon>Harpellales</taxon>
        <taxon>Legeriomycetaceae</taxon>
        <taxon>Smittium</taxon>
    </lineage>
</organism>
<dbReference type="AlphaFoldDB" id="A0A1R0GPV1"/>
<accession>A0A1R0GPV1</accession>
<reference evidence="2 3" key="1">
    <citation type="journal article" date="2016" name="Mol. Biol. Evol.">
        <title>Genome-Wide Survey of Gut Fungi (Harpellales) Reveals the First Horizontally Transferred Ubiquitin Gene from a Mosquito Host.</title>
        <authorList>
            <person name="Wang Y."/>
            <person name="White M.M."/>
            <person name="Kvist S."/>
            <person name="Moncalvo J.M."/>
        </authorList>
    </citation>
    <scope>NUCLEOTIDE SEQUENCE [LARGE SCALE GENOMIC DNA]</scope>
    <source>
        <strain evidence="2 3">ALG-7-W6</strain>
    </source>
</reference>
<dbReference type="Proteomes" id="UP000187455">
    <property type="component" value="Unassembled WGS sequence"/>
</dbReference>
<feature type="transmembrane region" description="Helical" evidence="1">
    <location>
        <begin position="18"/>
        <end position="37"/>
    </location>
</feature>
<gene>
    <name evidence="2" type="ORF">AYI68_g7019</name>
</gene>
<evidence type="ECO:0000313" key="3">
    <source>
        <dbReference type="Proteomes" id="UP000187455"/>
    </source>
</evidence>
<proteinExistence type="predicted"/>
<evidence type="ECO:0000313" key="2">
    <source>
        <dbReference type="EMBL" id="OLY78921.1"/>
    </source>
</evidence>
<sequence length="78" mass="8681">MSPRAAAQKAKVLIPKEVIPIVGFVGLAAAMAGYHVYHKLSGNDIVLNRKNPFPFLNSDKDFNPSYIKITEKDVYHKP</sequence>
<keyword evidence="1" id="KW-0812">Transmembrane</keyword>
<dbReference type="Pfam" id="PF06522">
    <property type="entry name" value="B12D"/>
    <property type="match status" value="1"/>
</dbReference>
<protein>
    <submittedName>
        <fullName evidence="2">Uncharacterized protein</fullName>
    </submittedName>
</protein>
<dbReference type="OrthoDB" id="5511684at2759"/>
<dbReference type="InterPro" id="IPR010530">
    <property type="entry name" value="B12D"/>
</dbReference>
<keyword evidence="3" id="KW-1185">Reference proteome</keyword>
<name>A0A1R0GPV1_9FUNG</name>
<keyword evidence="1" id="KW-0472">Membrane</keyword>
<evidence type="ECO:0000256" key="1">
    <source>
        <dbReference type="SAM" id="Phobius"/>
    </source>
</evidence>